<dbReference type="Proteomes" id="UP000682733">
    <property type="component" value="Unassembled WGS sequence"/>
</dbReference>
<reference evidence="3" key="1">
    <citation type="submission" date="2021-02" db="EMBL/GenBank/DDBJ databases">
        <authorList>
            <person name="Nowell W R."/>
        </authorList>
    </citation>
    <scope>NUCLEOTIDE SEQUENCE</scope>
</reference>
<evidence type="ECO:0000313" key="4">
    <source>
        <dbReference type="EMBL" id="CAF3684979.1"/>
    </source>
</evidence>
<evidence type="ECO:0000313" key="3">
    <source>
        <dbReference type="EMBL" id="CAF0962875.1"/>
    </source>
</evidence>
<feature type="compositionally biased region" description="Polar residues" evidence="1">
    <location>
        <begin position="1"/>
        <end position="10"/>
    </location>
</feature>
<dbReference type="EMBL" id="CAJOBC010002520">
    <property type="protein sequence ID" value="CAF3737247.1"/>
    <property type="molecule type" value="Genomic_DNA"/>
</dbReference>
<comment type="caution">
    <text evidence="3">The sequence shown here is derived from an EMBL/GenBank/DDBJ whole genome shotgun (WGS) entry which is preliminary data.</text>
</comment>
<protein>
    <submittedName>
        <fullName evidence="3">Uncharacterized protein</fullName>
    </submittedName>
</protein>
<keyword evidence="6" id="KW-1185">Reference proteome</keyword>
<dbReference type="Proteomes" id="UP000677228">
    <property type="component" value="Unassembled WGS sequence"/>
</dbReference>
<dbReference type="EMBL" id="CAJNOK010003532">
    <property type="protein sequence ID" value="CAF0904915.1"/>
    <property type="molecule type" value="Genomic_DNA"/>
</dbReference>
<evidence type="ECO:0000313" key="6">
    <source>
        <dbReference type="Proteomes" id="UP000663829"/>
    </source>
</evidence>
<proteinExistence type="predicted"/>
<sequence length="88" mass="10412">MTITGTNDQETIIERNGVDKNLSDRMKSDKEKLFPNQSSENTIKYSLKHVHDTLEQNGYFQEHHNTQQNYYLMTPKNINQDKTPELRQ</sequence>
<dbReference type="AlphaFoldDB" id="A0A814E2E7"/>
<feature type="region of interest" description="Disordered" evidence="1">
    <location>
        <begin position="1"/>
        <end position="39"/>
    </location>
</feature>
<accession>A0A814E2E7</accession>
<evidence type="ECO:0000256" key="1">
    <source>
        <dbReference type="SAM" id="MobiDB-lite"/>
    </source>
</evidence>
<feature type="compositionally biased region" description="Basic and acidic residues" evidence="1">
    <location>
        <begin position="12"/>
        <end position="33"/>
    </location>
</feature>
<dbReference type="EMBL" id="CAJNOQ010002520">
    <property type="protein sequence ID" value="CAF0962875.1"/>
    <property type="molecule type" value="Genomic_DNA"/>
</dbReference>
<name>A0A814E2E7_9BILA</name>
<evidence type="ECO:0000313" key="2">
    <source>
        <dbReference type="EMBL" id="CAF0904915.1"/>
    </source>
</evidence>
<gene>
    <name evidence="3" type="ORF">GPM918_LOCUS11847</name>
    <name evidence="2" type="ORF">OVA965_LOCUS9818</name>
    <name evidence="5" type="ORF">SRO942_LOCUS11848</name>
    <name evidence="4" type="ORF">TMI583_LOCUS9814</name>
</gene>
<dbReference type="Proteomes" id="UP000663829">
    <property type="component" value="Unassembled WGS sequence"/>
</dbReference>
<dbReference type="Proteomes" id="UP000681722">
    <property type="component" value="Unassembled WGS sequence"/>
</dbReference>
<evidence type="ECO:0000313" key="5">
    <source>
        <dbReference type="EMBL" id="CAF3737247.1"/>
    </source>
</evidence>
<dbReference type="EMBL" id="CAJOBA010003533">
    <property type="protein sequence ID" value="CAF3684979.1"/>
    <property type="molecule type" value="Genomic_DNA"/>
</dbReference>
<organism evidence="3 6">
    <name type="scientific">Didymodactylos carnosus</name>
    <dbReference type="NCBI Taxonomy" id="1234261"/>
    <lineage>
        <taxon>Eukaryota</taxon>
        <taxon>Metazoa</taxon>
        <taxon>Spiralia</taxon>
        <taxon>Gnathifera</taxon>
        <taxon>Rotifera</taxon>
        <taxon>Eurotatoria</taxon>
        <taxon>Bdelloidea</taxon>
        <taxon>Philodinida</taxon>
        <taxon>Philodinidae</taxon>
        <taxon>Didymodactylos</taxon>
    </lineage>
</organism>